<dbReference type="RefSeq" id="WP_050531348.1">
    <property type="nucleotide sequence ID" value="NZ_AQQZ01000005.1"/>
</dbReference>
<dbReference type="SUPFAM" id="SSF46785">
    <property type="entry name" value="Winged helix' DNA-binding domain"/>
    <property type="match status" value="1"/>
</dbReference>
<evidence type="ECO:0000256" key="4">
    <source>
        <dbReference type="ARBA" id="ARBA00023163"/>
    </source>
</evidence>
<accession>A0A0L1JNP2</accession>
<dbReference type="GO" id="GO:0000976">
    <property type="term" value="F:transcription cis-regulatory region binding"/>
    <property type="evidence" value="ECO:0007669"/>
    <property type="project" value="TreeGrafter"/>
</dbReference>
<keyword evidence="3" id="KW-0238">DNA-binding</keyword>
<dbReference type="PRINTS" id="PR00039">
    <property type="entry name" value="HTHLYSR"/>
</dbReference>
<dbReference type="EMBL" id="AQQZ01000005">
    <property type="protein sequence ID" value="KNG93379.1"/>
    <property type="molecule type" value="Genomic_DNA"/>
</dbReference>
<keyword evidence="7" id="KW-1185">Reference proteome</keyword>
<protein>
    <recommendedName>
        <fullName evidence="5">HTH lysR-type domain-containing protein</fullName>
    </recommendedName>
</protein>
<evidence type="ECO:0000256" key="3">
    <source>
        <dbReference type="ARBA" id="ARBA00023125"/>
    </source>
</evidence>
<dbReference type="InterPro" id="IPR005119">
    <property type="entry name" value="LysR_subst-bd"/>
</dbReference>
<proteinExistence type="inferred from homology"/>
<dbReference type="PANTHER" id="PTHR30126:SF77">
    <property type="entry name" value="TRANSCRIPTIONAL REGULATORY PROTEIN"/>
    <property type="match status" value="1"/>
</dbReference>
<dbReference type="PANTHER" id="PTHR30126">
    <property type="entry name" value="HTH-TYPE TRANSCRIPTIONAL REGULATOR"/>
    <property type="match status" value="1"/>
</dbReference>
<dbReference type="InterPro" id="IPR000847">
    <property type="entry name" value="LysR_HTH_N"/>
</dbReference>
<evidence type="ECO:0000256" key="2">
    <source>
        <dbReference type="ARBA" id="ARBA00023015"/>
    </source>
</evidence>
<dbReference type="GO" id="GO:0003700">
    <property type="term" value="F:DNA-binding transcription factor activity"/>
    <property type="evidence" value="ECO:0007669"/>
    <property type="project" value="InterPro"/>
</dbReference>
<dbReference type="Proteomes" id="UP000036938">
    <property type="component" value="Unassembled WGS sequence"/>
</dbReference>
<dbReference type="PROSITE" id="PS50931">
    <property type="entry name" value="HTH_LYSR"/>
    <property type="match status" value="1"/>
</dbReference>
<dbReference type="AlphaFoldDB" id="A0A0L1JNP2"/>
<dbReference type="SUPFAM" id="SSF53850">
    <property type="entry name" value="Periplasmic binding protein-like II"/>
    <property type="match status" value="1"/>
</dbReference>
<feature type="domain" description="HTH lysR-type" evidence="5">
    <location>
        <begin position="6"/>
        <end position="63"/>
    </location>
</feature>
<organism evidence="6 7">
    <name type="scientific">Pseudaestuariivita atlantica</name>
    <dbReference type="NCBI Taxonomy" id="1317121"/>
    <lineage>
        <taxon>Bacteria</taxon>
        <taxon>Pseudomonadati</taxon>
        <taxon>Pseudomonadota</taxon>
        <taxon>Alphaproteobacteria</taxon>
        <taxon>Rhodobacterales</taxon>
        <taxon>Paracoccaceae</taxon>
        <taxon>Pseudaestuariivita</taxon>
    </lineage>
</organism>
<sequence length="309" mass="33311">MIHASLTLKQLETLVCVARLRSFRRAAEELGTTQPNVSVRIATLEDTLKTQLFLRDSGHVRLTEKGERICAAAARVLDATEELAEIAARPDLVTGRLRLGVSELIACTWLHAFLREMSRRFPALAVELTVDLSRALEQDLSRGALDLVLQNRPFASDDPQSIPLGDCPYVWVAAPGQVLGQGPGVLAGCTILTQPRKTKAFDELQRFLSDAGLDGARVAPSSSVASCAQMARDGLGVALVPHALVLDDLAQGRLVAFDVGWLPAPLSFAARFHADAAPRHVRQAAELAAEVAHDHAGHDEVDKEMLSLS</sequence>
<dbReference type="STRING" id="1317121.ATO11_13165"/>
<evidence type="ECO:0000259" key="5">
    <source>
        <dbReference type="PROSITE" id="PS50931"/>
    </source>
</evidence>
<dbReference type="OrthoDB" id="9791253at2"/>
<dbReference type="FunFam" id="1.10.10.10:FF:000001">
    <property type="entry name" value="LysR family transcriptional regulator"/>
    <property type="match status" value="1"/>
</dbReference>
<gene>
    <name evidence="6" type="ORF">ATO11_13165</name>
</gene>
<evidence type="ECO:0000313" key="7">
    <source>
        <dbReference type="Proteomes" id="UP000036938"/>
    </source>
</evidence>
<keyword evidence="2" id="KW-0805">Transcription regulation</keyword>
<evidence type="ECO:0000256" key="1">
    <source>
        <dbReference type="ARBA" id="ARBA00009437"/>
    </source>
</evidence>
<evidence type="ECO:0000313" key="6">
    <source>
        <dbReference type="EMBL" id="KNG93379.1"/>
    </source>
</evidence>
<dbReference type="Gene3D" id="1.10.10.10">
    <property type="entry name" value="Winged helix-like DNA-binding domain superfamily/Winged helix DNA-binding domain"/>
    <property type="match status" value="1"/>
</dbReference>
<keyword evidence="4" id="KW-0804">Transcription</keyword>
<reference evidence="6 7" key="1">
    <citation type="journal article" date="2015" name="Int. J. Syst. Evol. Microbiol.">
        <title>Aestuariivita atlantica sp. nov., isolated from deep sea sediment of the Atlantic Ocean.</title>
        <authorList>
            <person name="Li G."/>
            <person name="Lai Q."/>
            <person name="Du Y."/>
            <person name="Liu X."/>
            <person name="Sun F."/>
            <person name="Shao Z."/>
        </authorList>
    </citation>
    <scope>NUCLEOTIDE SEQUENCE [LARGE SCALE GENOMIC DNA]</scope>
    <source>
        <strain evidence="6 7">22II-S11-z3</strain>
    </source>
</reference>
<name>A0A0L1JNP2_9RHOB</name>
<dbReference type="Pfam" id="PF03466">
    <property type="entry name" value="LysR_substrate"/>
    <property type="match status" value="1"/>
</dbReference>
<dbReference type="InterPro" id="IPR036388">
    <property type="entry name" value="WH-like_DNA-bd_sf"/>
</dbReference>
<dbReference type="CDD" id="cd05466">
    <property type="entry name" value="PBP2_LTTR_substrate"/>
    <property type="match status" value="1"/>
</dbReference>
<dbReference type="InterPro" id="IPR036390">
    <property type="entry name" value="WH_DNA-bd_sf"/>
</dbReference>
<comment type="similarity">
    <text evidence="1">Belongs to the LysR transcriptional regulatory family.</text>
</comment>
<dbReference type="Gene3D" id="3.40.190.10">
    <property type="entry name" value="Periplasmic binding protein-like II"/>
    <property type="match status" value="2"/>
</dbReference>
<dbReference type="Pfam" id="PF00126">
    <property type="entry name" value="HTH_1"/>
    <property type="match status" value="1"/>
</dbReference>
<comment type="caution">
    <text evidence="6">The sequence shown here is derived from an EMBL/GenBank/DDBJ whole genome shotgun (WGS) entry which is preliminary data.</text>
</comment>